<keyword evidence="6 8" id="KW-0326">Glycosidase</keyword>
<evidence type="ECO:0000259" key="12">
    <source>
        <dbReference type="Pfam" id="PF00759"/>
    </source>
</evidence>
<evidence type="ECO:0000256" key="6">
    <source>
        <dbReference type="ARBA" id="ARBA00023295"/>
    </source>
</evidence>
<feature type="chain" id="PRO_5026689091" description="Endoglucanase" evidence="11">
    <location>
        <begin position="16"/>
        <end position="574"/>
    </location>
</feature>
<dbReference type="InterPro" id="IPR001701">
    <property type="entry name" value="Glyco_hydro_9"/>
</dbReference>
<keyword evidence="5 8" id="KW-0119">Carbohydrate metabolism</keyword>
<protein>
    <recommendedName>
        <fullName evidence="10">Endoglucanase</fullName>
        <ecNumber evidence="10">3.2.1.4</ecNumber>
    </recommendedName>
</protein>
<feature type="domain" description="Glycoside hydrolase family 9" evidence="12">
    <location>
        <begin position="138"/>
        <end position="559"/>
    </location>
</feature>
<dbReference type="EC" id="3.2.1.4" evidence="10"/>
<dbReference type="GO" id="GO:0008810">
    <property type="term" value="F:cellulase activity"/>
    <property type="evidence" value="ECO:0007669"/>
    <property type="project" value="UniProtKB-EC"/>
</dbReference>
<evidence type="ECO:0000256" key="7">
    <source>
        <dbReference type="ARBA" id="ARBA00023326"/>
    </source>
</evidence>
<keyword evidence="11" id="KW-0732">Signal</keyword>
<comment type="similarity">
    <text evidence="2 8 10">Belongs to the glycosyl hydrolase 9 (cellulase E) family.</text>
</comment>
<dbReference type="EMBL" id="CACVKT020007964">
    <property type="protein sequence ID" value="CAC5412048.1"/>
    <property type="molecule type" value="Genomic_DNA"/>
</dbReference>
<dbReference type="Pfam" id="PF00759">
    <property type="entry name" value="Glyco_hydro_9"/>
    <property type="match status" value="1"/>
</dbReference>
<proteinExistence type="inferred from homology"/>
<dbReference type="PANTHER" id="PTHR22298">
    <property type="entry name" value="ENDO-1,4-BETA-GLUCANASE"/>
    <property type="match status" value="1"/>
</dbReference>
<evidence type="ECO:0000256" key="2">
    <source>
        <dbReference type="ARBA" id="ARBA00007072"/>
    </source>
</evidence>
<dbReference type="InterPro" id="IPR033126">
    <property type="entry name" value="Glyco_hydro_9_Asp/Glu_AS"/>
</dbReference>
<dbReference type="InterPro" id="IPR008928">
    <property type="entry name" value="6-hairpin_glycosidase_sf"/>
</dbReference>
<dbReference type="PROSITE" id="PS00592">
    <property type="entry name" value="GH9_2"/>
    <property type="match status" value="1"/>
</dbReference>
<dbReference type="PROSITE" id="PS00698">
    <property type="entry name" value="GH9_3"/>
    <property type="match status" value="1"/>
</dbReference>
<dbReference type="SUPFAM" id="SSF48208">
    <property type="entry name" value="Six-hairpin glycosidases"/>
    <property type="match status" value="1"/>
</dbReference>
<dbReference type="GO" id="GO:0030245">
    <property type="term" value="P:cellulose catabolic process"/>
    <property type="evidence" value="ECO:0007669"/>
    <property type="project" value="UniProtKB-KW"/>
</dbReference>
<keyword evidence="4 10" id="KW-0136">Cellulose degradation</keyword>
<keyword evidence="3 8" id="KW-0378">Hydrolase</keyword>
<feature type="active site" evidence="8">
    <location>
        <position position="494"/>
    </location>
</feature>
<dbReference type="InterPro" id="IPR018221">
    <property type="entry name" value="Glyco_hydro_9_His_AS"/>
</dbReference>
<keyword evidence="7 8" id="KW-0624">Polysaccharide degradation</keyword>
<sequence>MLLPWLLVLPSLTAAVSTLTTTLTKMHNWDDNFEAHLIWNLQEELNGWEAIITFDQPIPSITQYMADEVTHSADKKVWTFVNKPHTAIAHTGGSLDFKIGGKFSGSSPPTATAVLKNFGDDGFTVPPVPNTDGTKYNYDEVLEKSILFYDAQRSGKLPADNPIPWRADSALTDQGANGEDLTGGWYDAGDNVKFGFPMAATATLLGWSLLEYRDAYLASGQLGEMYDCIRWPLEWLLKCHTGANELYVQVGDGGKDHGSWTRPEDMSSDRPAFKITASNPGSDVAAEYAAAMTVGSLVFKDKDPAFSAKLLTHAKQLYTFAKTHTGKYSDSVNAAAAYYRSSEFEDELTWGGAWLYRATGEASYLADAEKHYETGAAWGQSWDEKNTGNMILLYNMTKKDIYKQDLEATFTDWLPGGTGTAALPYSPKGLAFRLQWGSLRYASNMAFMALLTAELGIHPTEYRKWAKSQIGYALGDTGRSFVVGFGVNPPTQPHHRGSSCPMIPAPCSWDQQQQKGPNPHTLYGALVGGPDQTDKYTDVRTDYVSNEVACDYNAGFQGAVAGLKSLHVRHILDR</sequence>
<dbReference type="AlphaFoldDB" id="A0A6J8DTR5"/>
<gene>
    <name evidence="13" type="ORF">MCOR_45074</name>
</gene>
<evidence type="ECO:0000313" key="13">
    <source>
        <dbReference type="EMBL" id="CAC5412048.1"/>
    </source>
</evidence>
<evidence type="ECO:0000256" key="5">
    <source>
        <dbReference type="ARBA" id="ARBA00023277"/>
    </source>
</evidence>
<feature type="signal peptide" evidence="11">
    <location>
        <begin position="1"/>
        <end position="15"/>
    </location>
</feature>
<name>A0A6J8DTR5_MYTCO</name>
<keyword evidence="14" id="KW-1185">Reference proteome</keyword>
<evidence type="ECO:0000313" key="14">
    <source>
        <dbReference type="Proteomes" id="UP000507470"/>
    </source>
</evidence>
<feature type="active site" evidence="9">
    <location>
        <position position="538"/>
    </location>
</feature>
<organism evidence="13 14">
    <name type="scientific">Mytilus coruscus</name>
    <name type="common">Sea mussel</name>
    <dbReference type="NCBI Taxonomy" id="42192"/>
    <lineage>
        <taxon>Eukaryota</taxon>
        <taxon>Metazoa</taxon>
        <taxon>Spiralia</taxon>
        <taxon>Lophotrochozoa</taxon>
        <taxon>Mollusca</taxon>
        <taxon>Bivalvia</taxon>
        <taxon>Autobranchia</taxon>
        <taxon>Pteriomorphia</taxon>
        <taxon>Mytilida</taxon>
        <taxon>Mytiloidea</taxon>
        <taxon>Mytilidae</taxon>
        <taxon>Mytilinae</taxon>
        <taxon>Mytilus</taxon>
    </lineage>
</organism>
<evidence type="ECO:0000256" key="10">
    <source>
        <dbReference type="RuleBase" id="RU361166"/>
    </source>
</evidence>
<dbReference type="InterPro" id="IPR012341">
    <property type="entry name" value="6hp_glycosidase-like_sf"/>
</dbReference>
<evidence type="ECO:0000256" key="1">
    <source>
        <dbReference type="ARBA" id="ARBA00000966"/>
    </source>
</evidence>
<feature type="active site" evidence="9">
    <location>
        <position position="547"/>
    </location>
</feature>
<evidence type="ECO:0000256" key="11">
    <source>
        <dbReference type="SAM" id="SignalP"/>
    </source>
</evidence>
<dbReference type="Gene3D" id="1.50.10.10">
    <property type="match status" value="1"/>
</dbReference>
<dbReference type="OrthoDB" id="10257085at2759"/>
<reference evidence="13 14" key="1">
    <citation type="submission" date="2020-06" db="EMBL/GenBank/DDBJ databases">
        <authorList>
            <person name="Li R."/>
            <person name="Bekaert M."/>
        </authorList>
    </citation>
    <scope>NUCLEOTIDE SEQUENCE [LARGE SCALE GENOMIC DNA]</scope>
    <source>
        <strain evidence="14">wild</strain>
    </source>
</reference>
<comment type="catalytic activity">
    <reaction evidence="1 10">
        <text>Endohydrolysis of (1-&gt;4)-beta-D-glucosidic linkages in cellulose, lichenin and cereal beta-D-glucans.</text>
        <dbReference type="EC" id="3.2.1.4"/>
    </reaction>
</comment>
<evidence type="ECO:0000256" key="4">
    <source>
        <dbReference type="ARBA" id="ARBA00023001"/>
    </source>
</evidence>
<dbReference type="Proteomes" id="UP000507470">
    <property type="component" value="Unassembled WGS sequence"/>
</dbReference>
<evidence type="ECO:0000256" key="3">
    <source>
        <dbReference type="ARBA" id="ARBA00022801"/>
    </source>
</evidence>
<evidence type="ECO:0000256" key="9">
    <source>
        <dbReference type="PROSITE-ProRule" id="PRU10060"/>
    </source>
</evidence>
<accession>A0A6J8DTR5</accession>
<evidence type="ECO:0000256" key="8">
    <source>
        <dbReference type="PROSITE-ProRule" id="PRU10059"/>
    </source>
</evidence>